<keyword evidence="7" id="KW-0915">Sodium</keyword>
<feature type="transmembrane region" description="Helical" evidence="9">
    <location>
        <begin position="246"/>
        <end position="266"/>
    </location>
</feature>
<evidence type="ECO:0000256" key="9">
    <source>
        <dbReference type="SAM" id="Phobius"/>
    </source>
</evidence>
<feature type="transmembrane region" description="Helical" evidence="9">
    <location>
        <begin position="128"/>
        <end position="150"/>
    </location>
</feature>
<evidence type="ECO:0000256" key="8">
    <source>
        <dbReference type="RuleBase" id="RU362091"/>
    </source>
</evidence>
<keyword evidence="4" id="KW-0769">Symport</keyword>
<keyword evidence="6 9" id="KW-0472">Membrane</keyword>
<dbReference type="InterPro" id="IPR001734">
    <property type="entry name" value="Na/solute_symporter"/>
</dbReference>
<dbReference type="InterPro" id="IPR038377">
    <property type="entry name" value="Na/Glc_symporter_sf"/>
</dbReference>
<sequence>MSNIEHGLGFIDILVFAIYVAIIIGVGLWVSRDKKGSQKSTEDYFLAGKSLPWWAVGASLIAANISAEQFIGMSGSGYSIGLAIASYEWMSALTLVIVGKYFLPVFIQKGIYTIPEFVEKRFNKQLKTILAVFWIALYVFVNLTSVLYLGGLALETILGIPLMYSIIGLALFALVYSIYGGLSAVVWTDVIQVFFLVLGGLLTTYMAVGFLGGDAGWFAGFNKMMDVAPEHFQMILDQSNPQFMNLPGIAVLIGGLWVANLYYWGFNQYIIQRTLAAKSVPEAQKGIMFAAYLKLIVPFLVVLPGIAAFVITSDPSLMASLGDAAQQNIPSLAHADKAYPWLTQFLPVGVKGVVFAALAAAIVSSLASMLNSTATIFTMDIYKEYISPKAGDHKLVNVGRLAAIVALVIACLVAPLLGNIGQAFQYIQEYTGIVSPGILAVFMLGLFWKKTTSKGAIVGVVASIPVALFLKLMPLHMPFMDQMLYTLIITIVVIALTSLSTSDMDDDPKAITMTASMFHTERSFNLASYAIMIILAVLYTLFW</sequence>
<dbReference type="PROSITE" id="PS00456">
    <property type="entry name" value="NA_SOLUT_SYMP_1"/>
    <property type="match status" value="1"/>
</dbReference>
<feature type="transmembrane region" description="Helical" evidence="9">
    <location>
        <begin position="398"/>
        <end position="418"/>
    </location>
</feature>
<feature type="transmembrane region" description="Helical" evidence="9">
    <location>
        <begin position="430"/>
        <end position="448"/>
    </location>
</feature>
<evidence type="ECO:0000256" key="3">
    <source>
        <dbReference type="ARBA" id="ARBA00022692"/>
    </source>
</evidence>
<feature type="transmembrane region" description="Helical" evidence="9">
    <location>
        <begin position="287"/>
        <end position="311"/>
    </location>
</feature>
<evidence type="ECO:0000256" key="7">
    <source>
        <dbReference type="ARBA" id="ARBA00023201"/>
    </source>
</evidence>
<comment type="similarity">
    <text evidence="2 8">Belongs to the sodium:solute symporter (SSF) (TC 2.A.21) family.</text>
</comment>
<dbReference type="Gene3D" id="1.20.1730.10">
    <property type="entry name" value="Sodium/glucose cotransporter"/>
    <property type="match status" value="1"/>
</dbReference>
<keyword evidence="5 9" id="KW-1133">Transmembrane helix</keyword>
<organism evidence="10 11">
    <name type="scientific">Vibrio eleionomae</name>
    <dbReference type="NCBI Taxonomy" id="2653505"/>
    <lineage>
        <taxon>Bacteria</taxon>
        <taxon>Pseudomonadati</taxon>
        <taxon>Pseudomonadota</taxon>
        <taxon>Gammaproteobacteria</taxon>
        <taxon>Vibrionales</taxon>
        <taxon>Vibrionaceae</taxon>
        <taxon>Vibrio</taxon>
    </lineage>
</organism>
<dbReference type="InterPro" id="IPR018212">
    <property type="entry name" value="Na/solute_symporter_CS"/>
</dbReference>
<feature type="transmembrane region" description="Helical" evidence="9">
    <location>
        <begin position="51"/>
        <end position="67"/>
    </location>
</feature>
<evidence type="ECO:0000256" key="5">
    <source>
        <dbReference type="ARBA" id="ARBA00022989"/>
    </source>
</evidence>
<dbReference type="GO" id="GO:0005886">
    <property type="term" value="C:plasma membrane"/>
    <property type="evidence" value="ECO:0007669"/>
    <property type="project" value="TreeGrafter"/>
</dbReference>
<feature type="transmembrane region" description="Helical" evidence="9">
    <location>
        <begin position="455"/>
        <end position="477"/>
    </location>
</feature>
<keyword evidence="3 9" id="KW-0812">Transmembrane</keyword>
<feature type="transmembrane region" description="Helical" evidence="9">
    <location>
        <begin position="353"/>
        <end position="377"/>
    </location>
</feature>
<feature type="transmembrane region" description="Helical" evidence="9">
    <location>
        <begin position="162"/>
        <end position="186"/>
    </location>
</feature>
<evidence type="ECO:0000256" key="1">
    <source>
        <dbReference type="ARBA" id="ARBA00004141"/>
    </source>
</evidence>
<dbReference type="CDD" id="cd10325">
    <property type="entry name" value="SLC5sbd_vSGLT"/>
    <property type="match status" value="1"/>
</dbReference>
<dbReference type="Pfam" id="PF00474">
    <property type="entry name" value="SSF"/>
    <property type="match status" value="1"/>
</dbReference>
<dbReference type="PROSITE" id="PS50283">
    <property type="entry name" value="NA_SOLUT_SYMP_3"/>
    <property type="match status" value="1"/>
</dbReference>
<protein>
    <submittedName>
        <fullName evidence="10">Sodium/solute symporter</fullName>
    </submittedName>
</protein>
<reference evidence="10 11" key="1">
    <citation type="submission" date="2019-10" db="EMBL/GenBank/DDBJ databases">
        <title>Vibrio sp. nov. isolated from a shrimp pond.</title>
        <authorList>
            <person name="Gomez-Gil B."/>
            <person name="Enciso-Ibarra J."/>
            <person name="Enciso-Ibarra K."/>
            <person name="Bolan-Mejia C."/>
        </authorList>
    </citation>
    <scope>NUCLEOTIDE SEQUENCE [LARGE SCALE GENOMIC DNA]</scope>
    <source>
        <strain evidence="10 11">CAIM 722</strain>
    </source>
</reference>
<feature type="transmembrane region" description="Helical" evidence="9">
    <location>
        <begin position="523"/>
        <end position="542"/>
    </location>
</feature>
<comment type="subcellular location">
    <subcellularLocation>
        <location evidence="1">Membrane</location>
        <topology evidence="1">Multi-pass membrane protein</topology>
    </subcellularLocation>
</comment>
<feature type="transmembrane region" description="Helical" evidence="9">
    <location>
        <begin position="483"/>
        <end position="502"/>
    </location>
</feature>
<keyword evidence="4" id="KW-0813">Transport</keyword>
<dbReference type="RefSeq" id="WP_161157063.1">
    <property type="nucleotide sequence ID" value="NZ_WEKT01000032.1"/>
</dbReference>
<evidence type="ECO:0000256" key="4">
    <source>
        <dbReference type="ARBA" id="ARBA00022847"/>
    </source>
</evidence>
<evidence type="ECO:0000256" key="2">
    <source>
        <dbReference type="ARBA" id="ARBA00006434"/>
    </source>
</evidence>
<dbReference type="PANTHER" id="PTHR11819:SF195">
    <property type="entry name" value="SODIUM_GLUCOSE COTRANSPORTER 4"/>
    <property type="match status" value="1"/>
</dbReference>
<dbReference type="Proteomes" id="UP000462621">
    <property type="component" value="Unassembled WGS sequence"/>
</dbReference>
<dbReference type="PANTHER" id="PTHR11819">
    <property type="entry name" value="SOLUTE CARRIER FAMILY 5"/>
    <property type="match status" value="1"/>
</dbReference>
<accession>A0A7X4RVI0</accession>
<feature type="transmembrane region" description="Helical" evidence="9">
    <location>
        <begin position="6"/>
        <end position="30"/>
    </location>
</feature>
<evidence type="ECO:0000313" key="10">
    <source>
        <dbReference type="EMBL" id="MZI94583.1"/>
    </source>
</evidence>
<dbReference type="AlphaFoldDB" id="A0A7X4RVI0"/>
<feature type="transmembrane region" description="Helical" evidence="9">
    <location>
        <begin position="193"/>
        <end position="212"/>
    </location>
</feature>
<proteinExistence type="inferred from homology"/>
<keyword evidence="11" id="KW-1185">Reference proteome</keyword>
<evidence type="ECO:0000313" key="11">
    <source>
        <dbReference type="Proteomes" id="UP000462621"/>
    </source>
</evidence>
<feature type="transmembrane region" description="Helical" evidence="9">
    <location>
        <begin position="87"/>
        <end position="107"/>
    </location>
</feature>
<gene>
    <name evidence="10" type="ORF">F9817_15425</name>
</gene>
<dbReference type="GO" id="GO:0005412">
    <property type="term" value="F:D-glucose:sodium symporter activity"/>
    <property type="evidence" value="ECO:0007669"/>
    <property type="project" value="TreeGrafter"/>
</dbReference>
<keyword evidence="7" id="KW-0739">Sodium transport</keyword>
<comment type="caution">
    <text evidence="10">The sequence shown here is derived from an EMBL/GenBank/DDBJ whole genome shotgun (WGS) entry which is preliminary data.</text>
</comment>
<dbReference type="EMBL" id="WEKT01000032">
    <property type="protein sequence ID" value="MZI94583.1"/>
    <property type="molecule type" value="Genomic_DNA"/>
</dbReference>
<dbReference type="NCBIfam" id="TIGR00813">
    <property type="entry name" value="sss"/>
    <property type="match status" value="1"/>
</dbReference>
<evidence type="ECO:0000256" key="6">
    <source>
        <dbReference type="ARBA" id="ARBA00023136"/>
    </source>
</evidence>
<name>A0A7X4RVI0_9VIBR</name>
<keyword evidence="7" id="KW-0406">Ion transport</keyword>